<dbReference type="SUPFAM" id="SSF52833">
    <property type="entry name" value="Thioredoxin-like"/>
    <property type="match status" value="1"/>
</dbReference>
<protein>
    <recommendedName>
        <fullName evidence="1">Glutaredoxin domain-containing protein</fullName>
    </recommendedName>
</protein>
<dbReference type="AlphaFoldDB" id="A0A381XN18"/>
<dbReference type="InterPro" id="IPR014025">
    <property type="entry name" value="Glutaredoxin_subgr"/>
</dbReference>
<proteinExistence type="predicted"/>
<dbReference type="Pfam" id="PF00462">
    <property type="entry name" value="Glutaredoxin"/>
    <property type="match status" value="1"/>
</dbReference>
<dbReference type="PRINTS" id="PR00160">
    <property type="entry name" value="GLUTAREDOXIN"/>
</dbReference>
<sequence length="125" mass="14408">MAKNYECKDGVCYLRKPTKKTDKKIIPLPNDSDEWTVYGAKWCGYCKKSTELLEKNNLTFVYHDVDDFGSNNIKEQLKDLTNNQKTIPIIFNGNKFIGGYSNLCMFDFEGKKENISENTEISTNN</sequence>
<dbReference type="InterPro" id="IPR002109">
    <property type="entry name" value="Glutaredoxin"/>
</dbReference>
<feature type="domain" description="Glutaredoxin" evidence="1">
    <location>
        <begin position="36"/>
        <end position="97"/>
    </location>
</feature>
<gene>
    <name evidence="2" type="ORF">METZ01_LOCUS118942</name>
</gene>
<evidence type="ECO:0000259" key="1">
    <source>
        <dbReference type="Pfam" id="PF00462"/>
    </source>
</evidence>
<organism evidence="2">
    <name type="scientific">marine metagenome</name>
    <dbReference type="NCBI Taxonomy" id="408172"/>
    <lineage>
        <taxon>unclassified sequences</taxon>
        <taxon>metagenomes</taxon>
        <taxon>ecological metagenomes</taxon>
    </lineage>
</organism>
<accession>A0A381XN18</accession>
<dbReference type="EMBL" id="UINC01015750">
    <property type="protein sequence ID" value="SVA66088.1"/>
    <property type="molecule type" value="Genomic_DNA"/>
</dbReference>
<dbReference type="PROSITE" id="PS51354">
    <property type="entry name" value="GLUTAREDOXIN_2"/>
    <property type="match status" value="1"/>
</dbReference>
<dbReference type="Gene3D" id="3.40.30.10">
    <property type="entry name" value="Glutaredoxin"/>
    <property type="match status" value="1"/>
</dbReference>
<dbReference type="CDD" id="cd02066">
    <property type="entry name" value="GRX_family"/>
    <property type="match status" value="1"/>
</dbReference>
<dbReference type="InterPro" id="IPR036249">
    <property type="entry name" value="Thioredoxin-like_sf"/>
</dbReference>
<evidence type="ECO:0000313" key="2">
    <source>
        <dbReference type="EMBL" id="SVA66088.1"/>
    </source>
</evidence>
<name>A0A381XN18_9ZZZZ</name>
<reference evidence="2" key="1">
    <citation type="submission" date="2018-05" db="EMBL/GenBank/DDBJ databases">
        <authorList>
            <person name="Lanie J.A."/>
            <person name="Ng W.-L."/>
            <person name="Kazmierczak K.M."/>
            <person name="Andrzejewski T.M."/>
            <person name="Davidsen T.M."/>
            <person name="Wayne K.J."/>
            <person name="Tettelin H."/>
            <person name="Glass J.I."/>
            <person name="Rusch D."/>
            <person name="Podicherti R."/>
            <person name="Tsui H.-C.T."/>
            <person name="Winkler M.E."/>
        </authorList>
    </citation>
    <scope>NUCLEOTIDE SEQUENCE</scope>
</reference>